<evidence type="ECO:0000256" key="1">
    <source>
        <dbReference type="ARBA" id="ARBA00022884"/>
    </source>
</evidence>
<evidence type="ECO:0000313" key="5">
    <source>
        <dbReference type="Proteomes" id="UP000075321"/>
    </source>
</evidence>
<dbReference type="SMART" id="SM01103">
    <property type="entry name" value="CRS1_YhbY"/>
    <property type="match status" value="1"/>
</dbReference>
<reference evidence="4 5" key="1">
    <citation type="submission" date="2016-02" db="EMBL/GenBank/DDBJ databases">
        <title>Genome sequence of Halalkalicoccus paucihalophilus DSM 24557.</title>
        <authorList>
            <person name="Poehlein A."/>
            <person name="Daniel R."/>
        </authorList>
    </citation>
    <scope>NUCLEOTIDE SEQUENCE [LARGE SCALE GENOMIC DNA]</scope>
    <source>
        <strain evidence="4 5">DSM 24557</strain>
    </source>
</reference>
<dbReference type="OrthoDB" id="30785at2157"/>
<dbReference type="PANTHER" id="PTHR40065:SF3">
    <property type="entry name" value="RNA-BINDING PROTEIN YHBY"/>
    <property type="match status" value="1"/>
</dbReference>
<protein>
    <submittedName>
        <fullName evidence="4">CRS1 / YhbY (CRM) domain protein</fullName>
    </submittedName>
</protein>
<dbReference type="PROSITE" id="PS51295">
    <property type="entry name" value="CRM"/>
    <property type="match status" value="1"/>
</dbReference>
<feature type="domain" description="CRM" evidence="3">
    <location>
        <begin position="1"/>
        <end position="85"/>
    </location>
</feature>
<proteinExistence type="predicted"/>
<dbReference type="AlphaFoldDB" id="A0A151ADU3"/>
<keyword evidence="5" id="KW-1185">Reference proteome</keyword>
<dbReference type="Proteomes" id="UP000075321">
    <property type="component" value="Unassembled WGS sequence"/>
</dbReference>
<sequence>MSDRADRQALRKEAHDLDVTVWVGKGGIDAVAEELADQLKDRELVKAKFHRAARGGTTTEEVAAELADAVDATLVETRGNTAVYH</sequence>
<dbReference type="InterPro" id="IPR051925">
    <property type="entry name" value="RNA-binding_domain"/>
</dbReference>
<gene>
    <name evidence="4" type="ORF">HAPAU_24180</name>
</gene>
<dbReference type="Pfam" id="PF01985">
    <property type="entry name" value="CRS1_YhbY"/>
    <property type="match status" value="1"/>
</dbReference>
<dbReference type="InterPro" id="IPR001890">
    <property type="entry name" value="RNA-binding_CRM"/>
</dbReference>
<dbReference type="Gene3D" id="3.30.110.60">
    <property type="entry name" value="YhbY-like"/>
    <property type="match status" value="1"/>
</dbReference>
<evidence type="ECO:0000313" key="4">
    <source>
        <dbReference type="EMBL" id="KYH25740.1"/>
    </source>
</evidence>
<dbReference type="SUPFAM" id="SSF75471">
    <property type="entry name" value="YhbY-like"/>
    <property type="match status" value="1"/>
</dbReference>
<evidence type="ECO:0000256" key="2">
    <source>
        <dbReference type="PROSITE-ProRule" id="PRU00626"/>
    </source>
</evidence>
<name>A0A151ADU3_9EURY</name>
<dbReference type="InterPro" id="IPR035920">
    <property type="entry name" value="YhbY-like_sf"/>
</dbReference>
<dbReference type="PATRIC" id="fig|1008153.3.peg.2465"/>
<dbReference type="RefSeq" id="WP_066382761.1">
    <property type="nucleotide sequence ID" value="NZ_LTAZ01000005.1"/>
</dbReference>
<dbReference type="EMBL" id="LTAZ01000005">
    <property type="protein sequence ID" value="KYH25740.1"/>
    <property type="molecule type" value="Genomic_DNA"/>
</dbReference>
<comment type="caution">
    <text evidence="4">The sequence shown here is derived from an EMBL/GenBank/DDBJ whole genome shotgun (WGS) entry which is preliminary data.</text>
</comment>
<dbReference type="PANTHER" id="PTHR40065">
    <property type="entry name" value="RNA-BINDING PROTEIN YHBY"/>
    <property type="match status" value="1"/>
</dbReference>
<keyword evidence="1 2" id="KW-0694">RNA-binding</keyword>
<organism evidence="4 5">
    <name type="scientific">Halalkalicoccus paucihalophilus</name>
    <dbReference type="NCBI Taxonomy" id="1008153"/>
    <lineage>
        <taxon>Archaea</taxon>
        <taxon>Methanobacteriati</taxon>
        <taxon>Methanobacteriota</taxon>
        <taxon>Stenosarchaea group</taxon>
        <taxon>Halobacteria</taxon>
        <taxon>Halobacteriales</taxon>
        <taxon>Halococcaceae</taxon>
        <taxon>Halalkalicoccus</taxon>
    </lineage>
</organism>
<dbReference type="GO" id="GO:0003723">
    <property type="term" value="F:RNA binding"/>
    <property type="evidence" value="ECO:0007669"/>
    <property type="project" value="UniProtKB-UniRule"/>
</dbReference>
<accession>A0A151ADU3</accession>
<evidence type="ECO:0000259" key="3">
    <source>
        <dbReference type="PROSITE" id="PS51295"/>
    </source>
</evidence>